<keyword evidence="4" id="KW-1185">Reference proteome</keyword>
<dbReference type="Pfam" id="PF00563">
    <property type="entry name" value="EAL"/>
    <property type="match status" value="1"/>
</dbReference>
<name>A0ABU5NTU0_9GAMM</name>
<dbReference type="InterPro" id="IPR001633">
    <property type="entry name" value="EAL_dom"/>
</dbReference>
<dbReference type="CDD" id="cd01949">
    <property type="entry name" value="GGDEF"/>
    <property type="match status" value="1"/>
</dbReference>
<dbReference type="CDD" id="cd01948">
    <property type="entry name" value="EAL"/>
    <property type="match status" value="1"/>
</dbReference>
<dbReference type="Gene3D" id="3.10.580.10">
    <property type="entry name" value="CBS-domain"/>
    <property type="match status" value="1"/>
</dbReference>
<dbReference type="Proteomes" id="UP001305746">
    <property type="component" value="Unassembled WGS sequence"/>
</dbReference>
<evidence type="ECO:0000313" key="4">
    <source>
        <dbReference type="Proteomes" id="UP001305746"/>
    </source>
</evidence>
<protein>
    <submittedName>
        <fullName evidence="3">GGDEF domain-containing protein</fullName>
    </submittedName>
</protein>
<dbReference type="InterPro" id="IPR043128">
    <property type="entry name" value="Rev_trsase/Diguanyl_cyclase"/>
</dbReference>
<dbReference type="CDD" id="cd04598">
    <property type="entry name" value="CBS_pair_GGDEF_EAL"/>
    <property type="match status" value="1"/>
</dbReference>
<dbReference type="NCBIfam" id="TIGR00254">
    <property type="entry name" value="GGDEF"/>
    <property type="match status" value="1"/>
</dbReference>
<organism evidence="3 4">
    <name type="scientific">Marinobacter qingdaonensis</name>
    <dbReference type="NCBI Taxonomy" id="3108486"/>
    <lineage>
        <taxon>Bacteria</taxon>
        <taxon>Pseudomonadati</taxon>
        <taxon>Pseudomonadota</taxon>
        <taxon>Gammaproteobacteria</taxon>
        <taxon>Pseudomonadales</taxon>
        <taxon>Marinobacteraceae</taxon>
        <taxon>Marinobacter</taxon>
    </lineage>
</organism>
<sequence length="593" mass="65864">MQDSLSQELLSLLSEESITTLFQPIVNIGEQEVFGYEALSRGPSDSSLHAANILFETAERCGLTMELETLCFRTAARNWSGQGSPQKLFLNISPAKLMPGQFDAHQLDELLRLNGLQASDIVIELSERYPTADPLELLKTLAWLRARGFLIAIDDLGSGYSGLKLWSELKPDFVKIDRHFIRDIQDDLVKREFLRSVVDLASRLGCSLIAEGVETEAELNVVSGMGIELVQGFLFGRPKAITTASLDVLGVSPEGRVDLPNRETAGDLCHYIEPIRSDATLQEAWERLQNEPGTFALPVVDTRCPLGLVHKWRVLETFSTPYGRALYEKRAVSQMLSSDALVVEYDTPLEEVSQRLIDDDEHYLKQHFIITRRGAYIGLGSTRSLLKRITERKIEKARYANPLTLLPGNVPIQRALVARAAAQQPFRVLYFDINLFKPLNDQLGYQVGDRVIALLADLLASHFDDDTDFVGHIGGDDFVVVSESDQVERRARSIQREFCASTRCFYPEAVLRSGFVESEDRSGRVSRFPLVSLAAAILDVPGGRRWTSEQLSEAASAAKKRAKACEGFLYRAAMVGDAGAVRVSNYPAGTHLA</sequence>
<dbReference type="InterPro" id="IPR029787">
    <property type="entry name" value="Nucleotide_cyclase"/>
</dbReference>
<reference evidence="3 4" key="1">
    <citation type="submission" date="2023-12" db="EMBL/GenBank/DDBJ databases">
        <title>Marinobacter qingdaonensis sp. nov., isolated from the intertidal sediment of Qingdao, PR China.</title>
        <authorList>
            <person name="Li Y."/>
        </authorList>
    </citation>
    <scope>NUCLEOTIDE SEQUENCE [LARGE SCALE GENOMIC DNA]</scope>
    <source>
        <strain evidence="3 4">ASW11-75</strain>
    </source>
</reference>
<dbReference type="PANTHER" id="PTHR33121">
    <property type="entry name" value="CYCLIC DI-GMP PHOSPHODIESTERASE PDEF"/>
    <property type="match status" value="1"/>
</dbReference>
<feature type="domain" description="GGDEF" evidence="2">
    <location>
        <begin position="424"/>
        <end position="576"/>
    </location>
</feature>
<evidence type="ECO:0000259" key="2">
    <source>
        <dbReference type="PROSITE" id="PS50887"/>
    </source>
</evidence>
<dbReference type="RefSeq" id="WP_322853760.1">
    <property type="nucleotide sequence ID" value="NZ_JAYDCJ010000001.1"/>
</dbReference>
<evidence type="ECO:0000313" key="3">
    <source>
        <dbReference type="EMBL" id="MEA1079233.1"/>
    </source>
</evidence>
<gene>
    <name evidence="3" type="ORF">U5822_01045</name>
</gene>
<dbReference type="InterPro" id="IPR035919">
    <property type="entry name" value="EAL_sf"/>
</dbReference>
<dbReference type="SMART" id="SM00052">
    <property type="entry name" value="EAL"/>
    <property type="match status" value="1"/>
</dbReference>
<dbReference type="PROSITE" id="PS50883">
    <property type="entry name" value="EAL"/>
    <property type="match status" value="1"/>
</dbReference>
<dbReference type="Gene3D" id="3.20.20.450">
    <property type="entry name" value="EAL domain"/>
    <property type="match status" value="1"/>
</dbReference>
<dbReference type="PROSITE" id="PS50887">
    <property type="entry name" value="GGDEF"/>
    <property type="match status" value="1"/>
</dbReference>
<dbReference type="SUPFAM" id="SSF55073">
    <property type="entry name" value="Nucleotide cyclase"/>
    <property type="match status" value="1"/>
</dbReference>
<accession>A0ABU5NTU0</accession>
<dbReference type="SMART" id="SM00267">
    <property type="entry name" value="GGDEF"/>
    <property type="match status" value="1"/>
</dbReference>
<dbReference type="InterPro" id="IPR046342">
    <property type="entry name" value="CBS_dom_sf"/>
</dbReference>
<feature type="domain" description="EAL" evidence="1">
    <location>
        <begin position="2"/>
        <end position="252"/>
    </location>
</feature>
<comment type="caution">
    <text evidence="3">The sequence shown here is derived from an EMBL/GenBank/DDBJ whole genome shotgun (WGS) entry which is preliminary data.</text>
</comment>
<dbReference type="InterPro" id="IPR050706">
    <property type="entry name" value="Cyclic-di-GMP_PDE-like"/>
</dbReference>
<evidence type="ECO:0000259" key="1">
    <source>
        <dbReference type="PROSITE" id="PS50883"/>
    </source>
</evidence>
<dbReference type="PANTHER" id="PTHR33121:SF76">
    <property type="entry name" value="SIGNALING PROTEIN"/>
    <property type="match status" value="1"/>
</dbReference>
<proteinExistence type="predicted"/>
<dbReference type="Gene3D" id="3.30.70.270">
    <property type="match status" value="1"/>
</dbReference>
<dbReference type="Pfam" id="PF00990">
    <property type="entry name" value="GGDEF"/>
    <property type="match status" value="1"/>
</dbReference>
<dbReference type="SUPFAM" id="SSF54631">
    <property type="entry name" value="CBS-domain pair"/>
    <property type="match status" value="1"/>
</dbReference>
<dbReference type="SUPFAM" id="SSF141868">
    <property type="entry name" value="EAL domain-like"/>
    <property type="match status" value="1"/>
</dbReference>
<dbReference type="EMBL" id="JAYDCJ010000001">
    <property type="protein sequence ID" value="MEA1079233.1"/>
    <property type="molecule type" value="Genomic_DNA"/>
</dbReference>
<dbReference type="InterPro" id="IPR000160">
    <property type="entry name" value="GGDEF_dom"/>
</dbReference>